<gene>
    <name evidence="1" type="ORF">ARMSODRAFT_430883</name>
</gene>
<protein>
    <submittedName>
        <fullName evidence="1">Uncharacterized protein</fullName>
    </submittedName>
</protein>
<reference evidence="2" key="1">
    <citation type="journal article" date="2017" name="Nat. Ecol. Evol.">
        <title>Genome expansion and lineage-specific genetic innovations in the forest pathogenic fungi Armillaria.</title>
        <authorList>
            <person name="Sipos G."/>
            <person name="Prasanna A.N."/>
            <person name="Walter M.C."/>
            <person name="O'Connor E."/>
            <person name="Balint B."/>
            <person name="Krizsan K."/>
            <person name="Kiss B."/>
            <person name="Hess J."/>
            <person name="Varga T."/>
            <person name="Slot J."/>
            <person name="Riley R."/>
            <person name="Boka B."/>
            <person name="Rigling D."/>
            <person name="Barry K."/>
            <person name="Lee J."/>
            <person name="Mihaltcheva S."/>
            <person name="LaButti K."/>
            <person name="Lipzen A."/>
            <person name="Waldron R."/>
            <person name="Moloney N.M."/>
            <person name="Sperisen C."/>
            <person name="Kredics L."/>
            <person name="Vagvoelgyi C."/>
            <person name="Patrignani A."/>
            <person name="Fitzpatrick D."/>
            <person name="Nagy I."/>
            <person name="Doyle S."/>
            <person name="Anderson J.B."/>
            <person name="Grigoriev I.V."/>
            <person name="Gueldener U."/>
            <person name="Muensterkoetter M."/>
            <person name="Nagy L.G."/>
        </authorList>
    </citation>
    <scope>NUCLEOTIDE SEQUENCE [LARGE SCALE GENOMIC DNA]</scope>
    <source>
        <strain evidence="2">28-4</strain>
    </source>
</reference>
<sequence length="309" mass="33895">MLPSTCMLNGNLSSVTISLEHARSTSKTTTGVSTISLVTSRGSYEARVSLVKTTDGPFDVCLGLDWFIALLKGDPDGGLVPFQLESLRSAYRLFCLPESPSFFTRLSFDSLLYELAAHGILHKTSCGQDHLYLNLLVEHFLSGMCSSLNGPSCRSYVQACHTGRVRPPAFFLSVLRYTNLLTVLPSSALLPFWRFLAPSTRENKRERAIDGLAARLTLVRYLSYKGSVTYMAAVFDGHFETLPRKDLLRMADAHGLSARSAHFSLDDLRDTISDHVFGGGCAGWLSHSIANIPESKQAVVVPVRTLDVS</sequence>
<accession>A0A2H3BRD8</accession>
<evidence type="ECO:0000313" key="1">
    <source>
        <dbReference type="EMBL" id="PBK65646.1"/>
    </source>
</evidence>
<dbReference type="Proteomes" id="UP000218334">
    <property type="component" value="Unassembled WGS sequence"/>
</dbReference>
<dbReference type="EMBL" id="KZ293444">
    <property type="protein sequence ID" value="PBK65646.1"/>
    <property type="molecule type" value="Genomic_DNA"/>
</dbReference>
<name>A0A2H3BRD8_9AGAR</name>
<organism evidence="1 2">
    <name type="scientific">Armillaria solidipes</name>
    <dbReference type="NCBI Taxonomy" id="1076256"/>
    <lineage>
        <taxon>Eukaryota</taxon>
        <taxon>Fungi</taxon>
        <taxon>Dikarya</taxon>
        <taxon>Basidiomycota</taxon>
        <taxon>Agaricomycotina</taxon>
        <taxon>Agaricomycetes</taxon>
        <taxon>Agaricomycetidae</taxon>
        <taxon>Agaricales</taxon>
        <taxon>Marasmiineae</taxon>
        <taxon>Physalacriaceae</taxon>
        <taxon>Armillaria</taxon>
    </lineage>
</organism>
<dbReference type="AlphaFoldDB" id="A0A2H3BRD8"/>
<proteinExistence type="predicted"/>
<evidence type="ECO:0000313" key="2">
    <source>
        <dbReference type="Proteomes" id="UP000218334"/>
    </source>
</evidence>
<keyword evidence="2" id="KW-1185">Reference proteome</keyword>